<reference evidence="9 10" key="1">
    <citation type="submission" date="2020-02" db="EMBL/GenBank/DDBJ databases">
        <authorList>
            <person name="Ferguson B K."/>
        </authorList>
    </citation>
    <scope>NUCLEOTIDE SEQUENCE [LARGE SCALE GENOMIC DNA]</scope>
</reference>
<evidence type="ECO:0000256" key="2">
    <source>
        <dbReference type="ARBA" id="ARBA00008409"/>
    </source>
</evidence>
<evidence type="ECO:0008006" key="11">
    <source>
        <dbReference type="Google" id="ProtNLM"/>
    </source>
</evidence>
<dbReference type="OrthoDB" id="10058500at2759"/>
<dbReference type="AlphaFoldDB" id="A0A6H5FWV7"/>
<keyword evidence="5" id="KW-0175">Coiled coil</keyword>
<dbReference type="GO" id="GO:0005654">
    <property type="term" value="C:nucleoplasm"/>
    <property type="evidence" value="ECO:0007669"/>
    <property type="project" value="TreeGrafter"/>
</dbReference>
<dbReference type="PANTHER" id="PTHR13469:SF8">
    <property type="entry name" value="HEXIM P-TEFB COMPLEX SUBUNIT 1"/>
    <property type="match status" value="1"/>
</dbReference>
<proteinExistence type="inferred from homology"/>
<feature type="compositionally biased region" description="Low complexity" evidence="8">
    <location>
        <begin position="238"/>
        <end position="247"/>
    </location>
</feature>
<keyword evidence="7" id="KW-0539">Nucleus</keyword>
<dbReference type="EMBL" id="CADCXU010001805">
    <property type="protein sequence ID" value="CAA9994204.1"/>
    <property type="molecule type" value="Genomic_DNA"/>
</dbReference>
<dbReference type="InterPro" id="IPR024872">
    <property type="entry name" value="HEXIM"/>
</dbReference>
<keyword evidence="3" id="KW-0678">Repressor</keyword>
<feature type="compositionally biased region" description="Basic residues" evidence="8">
    <location>
        <begin position="43"/>
        <end position="56"/>
    </location>
</feature>
<evidence type="ECO:0000256" key="4">
    <source>
        <dbReference type="ARBA" id="ARBA00023015"/>
    </source>
</evidence>
<feature type="compositionally biased region" description="Basic and acidic residues" evidence="8">
    <location>
        <begin position="59"/>
        <end position="71"/>
    </location>
</feature>
<feature type="non-terminal residue" evidence="9">
    <location>
        <position position="366"/>
    </location>
</feature>
<organism evidence="9 10">
    <name type="scientific">Nesidiocoris tenuis</name>
    <dbReference type="NCBI Taxonomy" id="355587"/>
    <lineage>
        <taxon>Eukaryota</taxon>
        <taxon>Metazoa</taxon>
        <taxon>Ecdysozoa</taxon>
        <taxon>Arthropoda</taxon>
        <taxon>Hexapoda</taxon>
        <taxon>Insecta</taxon>
        <taxon>Pterygota</taxon>
        <taxon>Neoptera</taxon>
        <taxon>Paraneoptera</taxon>
        <taxon>Hemiptera</taxon>
        <taxon>Heteroptera</taxon>
        <taxon>Panheteroptera</taxon>
        <taxon>Cimicomorpha</taxon>
        <taxon>Miridae</taxon>
        <taxon>Dicyphina</taxon>
        <taxon>Nesidiocoris</taxon>
    </lineage>
</organism>
<sequence>MTDLLNNKMVVVDDVKCRTSEEDSAPSGGAAKLRIEQAEERKKKPRRRKAKRKNPYQKRSSEMRQKSRKIYEQPVAPYNSNQFLMELHDDLQDFDEKLMSGDLGRRGRVRDASFTSAESDEDFFYSSPEDEEEFLSKEFSNTYRDLHVESLANMNKTELIQTIIHLEEKVDLLQKRLDSENESTTESTTKSPDQATQFQSEIAKLVLANKRLALENKKLREGSATRESSESSEDSESDSSSSSGSDDGAVRVNGDASPTELAPGQLLVSTIHNSVRTRIDSVQLESHQGSTRSTGDIMLLCCVARKSHESQANGLSPEIEKRVTRKVSVEYSNFEVNLCSSERTQTPLKWSNSKSEIPEIGNRSGQ</sequence>
<evidence type="ECO:0000256" key="3">
    <source>
        <dbReference type="ARBA" id="ARBA00022491"/>
    </source>
</evidence>
<gene>
    <name evidence="9" type="ORF">NTEN_LOCUS1020</name>
</gene>
<evidence type="ECO:0000313" key="10">
    <source>
        <dbReference type="Proteomes" id="UP000479000"/>
    </source>
</evidence>
<feature type="compositionally biased region" description="Low complexity" evidence="8">
    <location>
        <begin position="182"/>
        <end position="191"/>
    </location>
</feature>
<dbReference type="GO" id="GO:0000122">
    <property type="term" value="P:negative regulation of transcription by RNA polymerase II"/>
    <property type="evidence" value="ECO:0007669"/>
    <property type="project" value="InterPro"/>
</dbReference>
<evidence type="ECO:0000256" key="6">
    <source>
        <dbReference type="ARBA" id="ARBA00023163"/>
    </source>
</evidence>
<evidence type="ECO:0000313" key="9">
    <source>
        <dbReference type="EMBL" id="CAA9994204.1"/>
    </source>
</evidence>
<dbReference type="PANTHER" id="PTHR13469">
    <property type="entry name" value="HEXAMETHYLENE BISACETAMIDE INDUCIBLE 1"/>
    <property type="match status" value="1"/>
</dbReference>
<keyword evidence="10" id="KW-1185">Reference proteome</keyword>
<feature type="region of interest" description="Disordered" evidence="8">
    <location>
        <begin position="218"/>
        <end position="265"/>
    </location>
</feature>
<accession>A0A6H5FWV7</accession>
<feature type="region of interest" description="Disordered" evidence="8">
    <location>
        <begin position="177"/>
        <end position="196"/>
    </location>
</feature>
<comment type="similarity">
    <text evidence="2">Belongs to the HEXIM family.</text>
</comment>
<dbReference type="Gene3D" id="6.10.250.2910">
    <property type="match status" value="1"/>
</dbReference>
<evidence type="ECO:0000256" key="7">
    <source>
        <dbReference type="ARBA" id="ARBA00023242"/>
    </source>
</evidence>
<dbReference type="Pfam" id="PF15313">
    <property type="entry name" value="HEXIM"/>
    <property type="match status" value="1"/>
</dbReference>
<evidence type="ECO:0000256" key="8">
    <source>
        <dbReference type="SAM" id="MobiDB-lite"/>
    </source>
</evidence>
<name>A0A6H5FWV7_9HEMI</name>
<dbReference type="GO" id="GO:0004861">
    <property type="term" value="F:cyclin-dependent protein serine/threonine kinase inhibitor activity"/>
    <property type="evidence" value="ECO:0007669"/>
    <property type="project" value="InterPro"/>
</dbReference>
<dbReference type="GO" id="GO:0097322">
    <property type="term" value="F:7SK snRNA binding"/>
    <property type="evidence" value="ECO:0007669"/>
    <property type="project" value="TreeGrafter"/>
</dbReference>
<keyword evidence="4" id="KW-0805">Transcription regulation</keyword>
<evidence type="ECO:0000256" key="5">
    <source>
        <dbReference type="ARBA" id="ARBA00023054"/>
    </source>
</evidence>
<keyword evidence="6" id="KW-0804">Transcription</keyword>
<evidence type="ECO:0000256" key="1">
    <source>
        <dbReference type="ARBA" id="ARBA00004123"/>
    </source>
</evidence>
<dbReference type="PRINTS" id="PR02094">
    <property type="entry name" value="HEXIMFAMILY"/>
</dbReference>
<feature type="compositionally biased region" description="Basic and acidic residues" evidence="8">
    <location>
        <begin position="218"/>
        <end position="229"/>
    </location>
</feature>
<comment type="subcellular location">
    <subcellularLocation>
        <location evidence="1">Nucleus</location>
    </subcellularLocation>
</comment>
<feature type="compositionally biased region" description="Basic and acidic residues" evidence="8">
    <location>
        <begin position="33"/>
        <end position="42"/>
    </location>
</feature>
<feature type="region of interest" description="Disordered" evidence="8">
    <location>
        <begin position="15"/>
        <end position="75"/>
    </location>
</feature>
<dbReference type="GO" id="GO:0005737">
    <property type="term" value="C:cytoplasm"/>
    <property type="evidence" value="ECO:0007669"/>
    <property type="project" value="InterPro"/>
</dbReference>
<dbReference type="Proteomes" id="UP000479000">
    <property type="component" value="Unassembled WGS sequence"/>
</dbReference>
<protein>
    <recommendedName>
        <fullName evidence="11">Protein HEXIM1</fullName>
    </recommendedName>
</protein>